<keyword evidence="3" id="KW-0808">Transferase</keyword>
<protein>
    <submittedName>
        <fullName evidence="3">Molybdenum cofactor cytidylyltransferase</fullName>
    </submittedName>
</protein>
<dbReference type="CDD" id="cd04182">
    <property type="entry name" value="GT_2_like_f"/>
    <property type="match status" value="1"/>
</dbReference>
<keyword evidence="3" id="KW-0548">Nucleotidyltransferase</keyword>
<dbReference type="Gene3D" id="3.90.550.10">
    <property type="entry name" value="Spore Coat Polysaccharide Biosynthesis Protein SpsA, Chain A"/>
    <property type="match status" value="1"/>
</dbReference>
<dbReference type="OrthoDB" id="5298023at2"/>
<name>A0A1H1R6P4_9GAMM</name>
<dbReference type="GO" id="GO:0016779">
    <property type="term" value="F:nucleotidyltransferase activity"/>
    <property type="evidence" value="ECO:0007669"/>
    <property type="project" value="UniProtKB-KW"/>
</dbReference>
<keyword evidence="4" id="KW-1185">Reference proteome</keyword>
<dbReference type="InterPro" id="IPR025877">
    <property type="entry name" value="MobA-like_NTP_Trfase"/>
</dbReference>
<proteinExistence type="predicted"/>
<sequence length="203" mass="21631">MPNPNEGICALVLSAGQGSRYRAHHDQDKLLAASFSDADSPPVLEATLTALRGVAERTVVVVRADNHPLRQWLASNAGALQAEVFAVQTNGLGHSLAQAVARFPARRGWLVALGDMPYVTRDSLFKVVAEINESNVVVPTFNGQRGHPRGIGTAHWAALLELDGDAGAQTLFSGEQPIVEVALDDPGVLQDIDRPGDRRSSAE</sequence>
<dbReference type="PANTHER" id="PTHR43777">
    <property type="entry name" value="MOLYBDENUM COFACTOR CYTIDYLYLTRANSFERASE"/>
    <property type="match status" value="1"/>
</dbReference>
<evidence type="ECO:0000256" key="1">
    <source>
        <dbReference type="ARBA" id="ARBA00022842"/>
    </source>
</evidence>
<dbReference type="PANTHER" id="PTHR43777:SF1">
    <property type="entry name" value="MOLYBDENUM COFACTOR CYTIDYLYLTRANSFERASE"/>
    <property type="match status" value="1"/>
</dbReference>
<accession>A0A1H1R6P4</accession>
<evidence type="ECO:0000313" key="3">
    <source>
        <dbReference type="EMBL" id="SDS30619.1"/>
    </source>
</evidence>
<dbReference type="SUPFAM" id="SSF53448">
    <property type="entry name" value="Nucleotide-diphospho-sugar transferases"/>
    <property type="match status" value="1"/>
</dbReference>
<dbReference type="InterPro" id="IPR029044">
    <property type="entry name" value="Nucleotide-diphossugar_trans"/>
</dbReference>
<keyword evidence="1" id="KW-0460">Magnesium</keyword>
<feature type="domain" description="MobA-like NTP transferase" evidence="2">
    <location>
        <begin position="10"/>
        <end position="173"/>
    </location>
</feature>
<reference evidence="4" key="1">
    <citation type="submission" date="2016-10" db="EMBL/GenBank/DDBJ databases">
        <authorList>
            <person name="Varghese N."/>
            <person name="Submissions S."/>
        </authorList>
    </citation>
    <scope>NUCLEOTIDE SEQUENCE [LARGE SCALE GENOMIC DNA]</scope>
    <source>
        <strain evidence="4">NRRL B-51270</strain>
    </source>
</reference>
<gene>
    <name evidence="3" type="ORF">SAMN05216421_1283</name>
</gene>
<dbReference type="Proteomes" id="UP000243207">
    <property type="component" value="Chromosome I"/>
</dbReference>
<organism evidence="3 4">
    <name type="scientific">Halopseudomonas xinjiangensis</name>
    <dbReference type="NCBI Taxonomy" id="487184"/>
    <lineage>
        <taxon>Bacteria</taxon>
        <taxon>Pseudomonadati</taxon>
        <taxon>Pseudomonadota</taxon>
        <taxon>Gammaproteobacteria</taxon>
        <taxon>Pseudomonadales</taxon>
        <taxon>Pseudomonadaceae</taxon>
        <taxon>Halopseudomonas</taxon>
    </lineage>
</organism>
<dbReference type="RefSeq" id="WP_093392369.1">
    <property type="nucleotide sequence ID" value="NZ_LT629736.1"/>
</dbReference>
<dbReference type="STRING" id="487184.SAMN05216421_1283"/>
<dbReference type="AlphaFoldDB" id="A0A1H1R6P4"/>
<evidence type="ECO:0000259" key="2">
    <source>
        <dbReference type="Pfam" id="PF12804"/>
    </source>
</evidence>
<dbReference type="EMBL" id="LT629736">
    <property type="protein sequence ID" value="SDS30619.1"/>
    <property type="molecule type" value="Genomic_DNA"/>
</dbReference>
<evidence type="ECO:0000313" key="4">
    <source>
        <dbReference type="Proteomes" id="UP000243207"/>
    </source>
</evidence>
<dbReference type="Pfam" id="PF12804">
    <property type="entry name" value="NTP_transf_3"/>
    <property type="match status" value="1"/>
</dbReference>